<accession>A0A7I8D3D1</accession>
<keyword evidence="1" id="KW-0812">Transmembrane</keyword>
<evidence type="ECO:0000256" key="1">
    <source>
        <dbReference type="SAM" id="Phobius"/>
    </source>
</evidence>
<protein>
    <submittedName>
        <fullName evidence="2">Uncharacterized protein</fullName>
    </submittedName>
</protein>
<dbReference type="KEGG" id="sman:C12CBH8_06380"/>
<organism evidence="2 3">
    <name type="scientific">Solibaculum mannosilyticum</name>
    <dbReference type="NCBI Taxonomy" id="2780922"/>
    <lineage>
        <taxon>Bacteria</taxon>
        <taxon>Bacillati</taxon>
        <taxon>Bacillota</taxon>
        <taxon>Clostridia</taxon>
        <taxon>Eubacteriales</taxon>
        <taxon>Oscillospiraceae</taxon>
        <taxon>Solibaculum</taxon>
    </lineage>
</organism>
<dbReference type="EMBL" id="AP023321">
    <property type="protein sequence ID" value="BCI59999.1"/>
    <property type="molecule type" value="Genomic_DNA"/>
</dbReference>
<gene>
    <name evidence="2" type="ORF">C12CBH8_06380</name>
</gene>
<proteinExistence type="predicted"/>
<evidence type="ECO:0000313" key="2">
    <source>
        <dbReference type="EMBL" id="BCI59999.1"/>
    </source>
</evidence>
<evidence type="ECO:0000313" key="3">
    <source>
        <dbReference type="Proteomes" id="UP000593890"/>
    </source>
</evidence>
<dbReference type="RefSeq" id="WP_215533538.1">
    <property type="nucleotide sequence ID" value="NZ_AP023321.1"/>
</dbReference>
<sequence>MRQSIQDASKMLEEMNPISQALFRIGIYGIPILYLSAAILHWICFSFNCYLALNEWYYGCLEIAPAVGLAAFSMAFLIDIVLGKEIGVHKK</sequence>
<reference evidence="3" key="1">
    <citation type="submission" date="2020-07" db="EMBL/GenBank/DDBJ databases">
        <title>Complete genome sequencing of Clostridia bacterium strain 12CBH8.</title>
        <authorList>
            <person name="Sakamoto M."/>
            <person name="Murakami T."/>
            <person name="Mori H."/>
        </authorList>
    </citation>
    <scope>NUCLEOTIDE SEQUENCE [LARGE SCALE GENOMIC DNA]</scope>
    <source>
        <strain evidence="3">12CBH8</strain>
    </source>
</reference>
<feature type="transmembrane region" description="Helical" evidence="1">
    <location>
        <begin position="21"/>
        <end position="43"/>
    </location>
</feature>
<feature type="transmembrane region" description="Helical" evidence="1">
    <location>
        <begin position="63"/>
        <end position="82"/>
    </location>
</feature>
<keyword evidence="1" id="KW-1133">Transmembrane helix</keyword>
<name>A0A7I8D3D1_9FIRM</name>
<keyword evidence="1" id="KW-0472">Membrane</keyword>
<dbReference type="AlphaFoldDB" id="A0A7I8D3D1"/>
<dbReference type="Proteomes" id="UP000593890">
    <property type="component" value="Chromosome"/>
</dbReference>
<keyword evidence="3" id="KW-1185">Reference proteome</keyword>